<dbReference type="PANTHER" id="PTHR38471">
    <property type="entry name" value="FOUR HELIX BUNDLE PROTEIN"/>
    <property type="match status" value="1"/>
</dbReference>
<keyword evidence="2" id="KW-1185">Reference proteome</keyword>
<dbReference type="EMBL" id="CP044016">
    <property type="protein sequence ID" value="QES87967.1"/>
    <property type="molecule type" value="Genomic_DNA"/>
</dbReference>
<dbReference type="PANTHER" id="PTHR38471:SF2">
    <property type="entry name" value="FOUR HELIX BUNDLE PROTEIN"/>
    <property type="match status" value="1"/>
</dbReference>
<reference evidence="1 2" key="1">
    <citation type="submission" date="2019-09" db="EMBL/GenBank/DDBJ databases">
        <title>Complete genome sequence of Arachidicoccus sp. B3-10 isolated from apple orchard soil.</title>
        <authorList>
            <person name="Kim H.S."/>
            <person name="Han K.-I."/>
            <person name="Suh M.K."/>
            <person name="Lee K.C."/>
            <person name="Eom M.K."/>
            <person name="Kim J.-S."/>
            <person name="Kang S.W."/>
            <person name="Sin Y."/>
            <person name="Lee J.-S."/>
        </authorList>
    </citation>
    <scope>NUCLEOTIDE SEQUENCE [LARGE SCALE GENOMIC DNA]</scope>
    <source>
        <strain evidence="1 2">B3-10</strain>
    </source>
</reference>
<dbReference type="Gene3D" id="1.20.1440.60">
    <property type="entry name" value="23S rRNA-intervening sequence"/>
    <property type="match status" value="1"/>
</dbReference>
<dbReference type="SUPFAM" id="SSF158446">
    <property type="entry name" value="IVS-encoded protein-like"/>
    <property type="match status" value="1"/>
</dbReference>
<evidence type="ECO:0000313" key="1">
    <source>
        <dbReference type="EMBL" id="QES87967.1"/>
    </source>
</evidence>
<dbReference type="OrthoDB" id="285993at2"/>
<protein>
    <submittedName>
        <fullName evidence="1">Four helix bundle protein</fullName>
    </submittedName>
</protein>
<dbReference type="InterPro" id="IPR012657">
    <property type="entry name" value="23S_rRNA-intervening_sequence"/>
</dbReference>
<organism evidence="1 2">
    <name type="scientific">Rhizosphaericola mali</name>
    <dbReference type="NCBI Taxonomy" id="2545455"/>
    <lineage>
        <taxon>Bacteria</taxon>
        <taxon>Pseudomonadati</taxon>
        <taxon>Bacteroidota</taxon>
        <taxon>Chitinophagia</taxon>
        <taxon>Chitinophagales</taxon>
        <taxon>Chitinophagaceae</taxon>
        <taxon>Rhizosphaericola</taxon>
    </lineage>
</organism>
<evidence type="ECO:0000313" key="2">
    <source>
        <dbReference type="Proteomes" id="UP000292424"/>
    </source>
</evidence>
<dbReference type="Proteomes" id="UP000292424">
    <property type="component" value="Chromosome"/>
</dbReference>
<dbReference type="NCBIfam" id="TIGR02436">
    <property type="entry name" value="four helix bundle protein"/>
    <property type="match status" value="1"/>
</dbReference>
<accession>A0A5P2FYF4</accession>
<gene>
    <name evidence="1" type="ORF">E0W69_004565</name>
</gene>
<dbReference type="AlphaFoldDB" id="A0A5P2FYF4"/>
<dbReference type="Pfam" id="PF05635">
    <property type="entry name" value="23S_rRNA_IVP"/>
    <property type="match status" value="1"/>
</dbReference>
<dbReference type="RefSeq" id="WP_131328854.1">
    <property type="nucleotide sequence ID" value="NZ_CP044016.1"/>
</dbReference>
<proteinExistence type="predicted"/>
<name>A0A5P2FYF4_9BACT</name>
<dbReference type="InterPro" id="IPR036583">
    <property type="entry name" value="23S_rRNA_IVS_sf"/>
</dbReference>
<sequence length="119" mass="13618">MNAKENLLKEKSFQFAIRIVKLYQHLNTSFHEFILSKQLLRSGTAVGALIREAQNAESKADFIHKLGIAQKECDETLYWLELLKEIAFLTEKEFESIAINATELLKMSRSAIITTKNNS</sequence>
<dbReference type="KEGG" id="arac:E0W69_004565"/>
<dbReference type="PIRSF" id="PIRSF035652">
    <property type="entry name" value="CHP02436"/>
    <property type="match status" value="1"/>
</dbReference>